<dbReference type="EMBL" id="CAJOBA010004134">
    <property type="protein sequence ID" value="CAF3703919.1"/>
    <property type="molecule type" value="Genomic_DNA"/>
</dbReference>
<sequence>MRRAARPCDCVKQYPKILGAFLSNMQANRNLPDNAQWVQEAVTVAGGNEKGDAPSQLNHPHGLYIDDDQTILITDYGNHRIVKWTPDATSVGGGKGQVVAGGNRGGDGLHQLFNPTDVIVDKKTDSLIICDAMNNRVMRWSRQNRTNGGPIISNITCWGLAMDDKGFLYVSDRKKAEVRRYTMDETNGTVAEGDNGIVVAGGNGRGEGPHQLAFPTYLFVDQKQSVYVSDSDNNRAMKWDRDATTGCLVASDNSGGNAMTQLSNPQGVFVDQLGRIYVADSNNHRIMRWYEGNEVEIIAGGRNGPGKEPNQLLYPVGLSFDQQGNLYVVDNGNHRVQRFSIKASCTDEVSMNINGLGMDRLQNRLTGLEK</sequence>
<gene>
    <name evidence="3" type="ORF">OVA965_LOCUS10935</name>
    <name evidence="4" type="ORF">TMI583_LOCUS10931</name>
</gene>
<dbReference type="Pfam" id="PF01436">
    <property type="entry name" value="NHL"/>
    <property type="match status" value="3"/>
</dbReference>
<evidence type="ECO:0000256" key="1">
    <source>
        <dbReference type="ARBA" id="ARBA00022737"/>
    </source>
</evidence>
<dbReference type="GO" id="GO:0043161">
    <property type="term" value="P:proteasome-mediated ubiquitin-dependent protein catabolic process"/>
    <property type="evidence" value="ECO:0007669"/>
    <property type="project" value="TreeGrafter"/>
</dbReference>
<dbReference type="InterPro" id="IPR011042">
    <property type="entry name" value="6-blade_b-propeller_TolB-like"/>
</dbReference>
<dbReference type="InterPro" id="IPR050952">
    <property type="entry name" value="TRIM-NHL_E3_ligases"/>
</dbReference>
<dbReference type="PANTHER" id="PTHR24104:SF25">
    <property type="entry name" value="PROTEIN LIN-41"/>
    <property type="match status" value="1"/>
</dbReference>
<accession>A0A8S2I331</accession>
<evidence type="ECO:0008006" key="6">
    <source>
        <dbReference type="Google" id="ProtNLM"/>
    </source>
</evidence>
<evidence type="ECO:0000313" key="5">
    <source>
        <dbReference type="Proteomes" id="UP000682733"/>
    </source>
</evidence>
<dbReference type="CDD" id="cd05819">
    <property type="entry name" value="NHL"/>
    <property type="match status" value="1"/>
</dbReference>
<organism evidence="4 5">
    <name type="scientific">Didymodactylos carnosus</name>
    <dbReference type="NCBI Taxonomy" id="1234261"/>
    <lineage>
        <taxon>Eukaryota</taxon>
        <taxon>Metazoa</taxon>
        <taxon>Spiralia</taxon>
        <taxon>Gnathifera</taxon>
        <taxon>Rotifera</taxon>
        <taxon>Eurotatoria</taxon>
        <taxon>Bdelloidea</taxon>
        <taxon>Philodinida</taxon>
        <taxon>Philodinidae</taxon>
        <taxon>Didymodactylos</taxon>
    </lineage>
</organism>
<dbReference type="EMBL" id="CAJNOK010004132">
    <property type="protein sequence ID" value="CAF0926959.1"/>
    <property type="molecule type" value="Genomic_DNA"/>
</dbReference>
<dbReference type="GO" id="GO:0061630">
    <property type="term" value="F:ubiquitin protein ligase activity"/>
    <property type="evidence" value="ECO:0007669"/>
    <property type="project" value="TreeGrafter"/>
</dbReference>
<protein>
    <recommendedName>
        <fullName evidence="6">NHL repeat-containing protein</fullName>
    </recommendedName>
</protein>
<proteinExistence type="predicted"/>
<evidence type="ECO:0000256" key="2">
    <source>
        <dbReference type="PROSITE-ProRule" id="PRU00504"/>
    </source>
</evidence>
<dbReference type="Gene3D" id="2.120.10.30">
    <property type="entry name" value="TolB, C-terminal domain"/>
    <property type="match status" value="1"/>
</dbReference>
<name>A0A8S2I331_9BILA</name>
<dbReference type="SUPFAM" id="SSF63829">
    <property type="entry name" value="Calcium-dependent phosphotriesterase"/>
    <property type="match status" value="1"/>
</dbReference>
<dbReference type="GO" id="GO:0008270">
    <property type="term" value="F:zinc ion binding"/>
    <property type="evidence" value="ECO:0007669"/>
    <property type="project" value="UniProtKB-KW"/>
</dbReference>
<dbReference type="Gene3D" id="2.40.10.500">
    <property type="match status" value="1"/>
</dbReference>
<dbReference type="PROSITE" id="PS51125">
    <property type="entry name" value="NHL"/>
    <property type="match status" value="3"/>
</dbReference>
<evidence type="ECO:0000313" key="4">
    <source>
        <dbReference type="EMBL" id="CAF3703919.1"/>
    </source>
</evidence>
<feature type="repeat" description="NHL" evidence="2">
    <location>
        <begin position="49"/>
        <end position="87"/>
    </location>
</feature>
<evidence type="ECO:0000313" key="3">
    <source>
        <dbReference type="EMBL" id="CAF0926959.1"/>
    </source>
</evidence>
<reference evidence="4" key="1">
    <citation type="submission" date="2021-02" db="EMBL/GenBank/DDBJ databases">
        <authorList>
            <person name="Nowell W R."/>
        </authorList>
    </citation>
    <scope>NUCLEOTIDE SEQUENCE</scope>
</reference>
<feature type="repeat" description="NHL" evidence="2">
    <location>
        <begin position="306"/>
        <end position="342"/>
    </location>
</feature>
<dbReference type="InterPro" id="IPR001258">
    <property type="entry name" value="NHL_repeat"/>
</dbReference>
<dbReference type="AlphaFoldDB" id="A0A8S2I331"/>
<feature type="repeat" description="NHL" evidence="2">
    <location>
        <begin position="261"/>
        <end position="286"/>
    </location>
</feature>
<dbReference type="Proteomes" id="UP000677228">
    <property type="component" value="Unassembled WGS sequence"/>
</dbReference>
<keyword evidence="1" id="KW-0677">Repeat</keyword>
<dbReference type="SUPFAM" id="SSF63825">
    <property type="entry name" value="YWTD domain"/>
    <property type="match status" value="1"/>
</dbReference>
<dbReference type="GO" id="GO:0000209">
    <property type="term" value="P:protein polyubiquitination"/>
    <property type="evidence" value="ECO:0007669"/>
    <property type="project" value="TreeGrafter"/>
</dbReference>
<dbReference type="Proteomes" id="UP000682733">
    <property type="component" value="Unassembled WGS sequence"/>
</dbReference>
<dbReference type="PANTHER" id="PTHR24104">
    <property type="entry name" value="E3 UBIQUITIN-PROTEIN LIGASE NHLRC1-RELATED"/>
    <property type="match status" value="1"/>
</dbReference>
<comment type="caution">
    <text evidence="4">The sequence shown here is derived from an EMBL/GenBank/DDBJ whole genome shotgun (WGS) entry which is preliminary data.</text>
</comment>